<feature type="domain" description="Smr" evidence="2">
    <location>
        <begin position="544"/>
        <end position="626"/>
    </location>
</feature>
<feature type="region of interest" description="Disordered" evidence="1">
    <location>
        <begin position="232"/>
        <end position="259"/>
    </location>
</feature>
<dbReference type="SMART" id="SM00463">
    <property type="entry name" value="SMR"/>
    <property type="match status" value="1"/>
</dbReference>
<feature type="compositionally biased region" description="Basic and acidic residues" evidence="1">
    <location>
        <begin position="433"/>
        <end position="447"/>
    </location>
</feature>
<feature type="compositionally biased region" description="Low complexity" evidence="1">
    <location>
        <begin position="146"/>
        <end position="166"/>
    </location>
</feature>
<dbReference type="Gene3D" id="3.30.1370.110">
    <property type="match status" value="1"/>
</dbReference>
<evidence type="ECO:0000313" key="4">
    <source>
        <dbReference type="Proteomes" id="UP001465755"/>
    </source>
</evidence>
<accession>A0AAW1PEH0</accession>
<name>A0AAW1PEH0_9CHLO</name>
<sequence>MLLRDTGAARRAFCAAGISRDTPQGSWSHVMANEPLTPAQSRIKAATVLLTTVAGCALLLHDWGPGTVFSGVRPAVKSVLNRVYGTQPQQSNPEAKPDNDSHLTKPFVPSGSISSPSEAAANGDEGTDAAKAPHRLNVAAAEFVPGAAAGPSPTSAAQRSGSSWPSRSRRHGYDASMTNGSSGYDYADASAYGDSSGYQYGDGSAVYSGYGEANGTNGYEDANGYGQVYEGGSGEEQYSTGAEDGYDQHEGAYANGTSTNGTHNAVYNSLFDDSPAEQNSAHFNTAYQNGHLATESGAADMRSVSRIEAMMAVLSQQYPAYSQGSLREILDLRGGDMGAALDMLSRNEAAAPTKADHGRAAGAPSQKPPTLDETNFPSLGSPSPSKAPSPSSTSPEAPQNPAGGFAAALQKPAAEKHEVPATTNGHANAAAKEVSKDAGEHKGRTEPRSGSPTTAVPWVETGESVAAQYNKLRQEARDHCRMRNMCFQQATQAYQAGNKALAKELGAKGREHADKMQAAHAVASEAIFRERNAHREGQGALKLIDLHGLHVTEAVDALRREVKAARARRQAARQPGTERVSVIVGTGHHTKGKHAKARLPAGVQEWLEQEKIAFRQPTPGMLELAV</sequence>
<dbReference type="SMART" id="SM01162">
    <property type="entry name" value="DUF1771"/>
    <property type="match status" value="1"/>
</dbReference>
<dbReference type="Proteomes" id="UP001465755">
    <property type="component" value="Unassembled WGS sequence"/>
</dbReference>
<dbReference type="Pfam" id="PF01713">
    <property type="entry name" value="Smr"/>
    <property type="match status" value="1"/>
</dbReference>
<dbReference type="PANTHER" id="PTHR46651:SF1">
    <property type="entry name" value="SMALL MUTS RELATED FAMILY PROTEIN"/>
    <property type="match status" value="1"/>
</dbReference>
<dbReference type="InterPro" id="IPR002625">
    <property type="entry name" value="Smr_dom"/>
</dbReference>
<dbReference type="PANTHER" id="PTHR46651">
    <property type="entry name" value="POLYADENYLATE-BINDING PROTEIN-INTERACTING PROTEIN 7"/>
    <property type="match status" value="1"/>
</dbReference>
<feature type="compositionally biased region" description="Low complexity" evidence="1">
    <location>
        <begin position="377"/>
        <end position="395"/>
    </location>
</feature>
<protein>
    <recommendedName>
        <fullName evidence="2">Smr domain-containing protein</fullName>
    </recommendedName>
</protein>
<dbReference type="SUPFAM" id="SSF160443">
    <property type="entry name" value="SMR domain-like"/>
    <property type="match status" value="1"/>
</dbReference>
<dbReference type="PROSITE" id="PS50828">
    <property type="entry name" value="SMR"/>
    <property type="match status" value="1"/>
</dbReference>
<organism evidence="3 4">
    <name type="scientific">Symbiochloris irregularis</name>
    <dbReference type="NCBI Taxonomy" id="706552"/>
    <lineage>
        <taxon>Eukaryota</taxon>
        <taxon>Viridiplantae</taxon>
        <taxon>Chlorophyta</taxon>
        <taxon>core chlorophytes</taxon>
        <taxon>Trebouxiophyceae</taxon>
        <taxon>Trebouxiales</taxon>
        <taxon>Trebouxiaceae</taxon>
        <taxon>Symbiochloris</taxon>
    </lineage>
</organism>
<dbReference type="InterPro" id="IPR053242">
    <property type="entry name" value="PAM2-like_domain"/>
</dbReference>
<dbReference type="InterPro" id="IPR036063">
    <property type="entry name" value="Smr_dom_sf"/>
</dbReference>
<feature type="region of interest" description="Disordered" evidence="1">
    <location>
        <begin position="86"/>
        <end position="129"/>
    </location>
</feature>
<dbReference type="AlphaFoldDB" id="A0AAW1PEH0"/>
<evidence type="ECO:0000256" key="1">
    <source>
        <dbReference type="SAM" id="MobiDB-lite"/>
    </source>
</evidence>
<feature type="region of interest" description="Disordered" evidence="1">
    <location>
        <begin position="146"/>
        <end position="183"/>
    </location>
</feature>
<comment type="caution">
    <text evidence="3">The sequence shown here is derived from an EMBL/GenBank/DDBJ whole genome shotgun (WGS) entry which is preliminary data.</text>
</comment>
<gene>
    <name evidence="3" type="ORF">WJX73_003072</name>
</gene>
<dbReference type="InterPro" id="IPR013899">
    <property type="entry name" value="DUF1771"/>
</dbReference>
<reference evidence="3 4" key="1">
    <citation type="journal article" date="2024" name="Nat. Commun.">
        <title>Phylogenomics reveals the evolutionary origins of lichenization in chlorophyte algae.</title>
        <authorList>
            <person name="Puginier C."/>
            <person name="Libourel C."/>
            <person name="Otte J."/>
            <person name="Skaloud P."/>
            <person name="Haon M."/>
            <person name="Grisel S."/>
            <person name="Petersen M."/>
            <person name="Berrin J.G."/>
            <person name="Delaux P.M."/>
            <person name="Dal Grande F."/>
            <person name="Keller J."/>
        </authorList>
    </citation>
    <scope>NUCLEOTIDE SEQUENCE [LARGE SCALE GENOMIC DNA]</scope>
    <source>
        <strain evidence="3 4">SAG 2036</strain>
    </source>
</reference>
<feature type="region of interest" description="Disordered" evidence="1">
    <location>
        <begin position="350"/>
        <end position="456"/>
    </location>
</feature>
<dbReference type="EMBL" id="JALJOQ010000033">
    <property type="protein sequence ID" value="KAK9807167.1"/>
    <property type="molecule type" value="Genomic_DNA"/>
</dbReference>
<dbReference type="Pfam" id="PF08590">
    <property type="entry name" value="DUF1771"/>
    <property type="match status" value="1"/>
</dbReference>
<evidence type="ECO:0000313" key="3">
    <source>
        <dbReference type="EMBL" id="KAK9807167.1"/>
    </source>
</evidence>
<evidence type="ECO:0000259" key="2">
    <source>
        <dbReference type="PROSITE" id="PS50828"/>
    </source>
</evidence>
<proteinExistence type="predicted"/>
<keyword evidence="4" id="KW-1185">Reference proteome</keyword>